<dbReference type="InterPro" id="IPR052192">
    <property type="entry name" value="Insect_Ionotropic_Sensory_Rcpt"/>
</dbReference>
<keyword evidence="9" id="KW-1185">Reference proteome</keyword>
<keyword evidence="6" id="KW-0675">Receptor</keyword>
<keyword evidence="3 8" id="KW-0812">Transmembrane</keyword>
<evidence type="ECO:0000256" key="4">
    <source>
        <dbReference type="ARBA" id="ARBA00022989"/>
    </source>
</evidence>
<keyword evidence="5 8" id="KW-0472">Membrane</keyword>
<proteinExistence type="predicted"/>
<accession>A0ABM1PC01</accession>
<evidence type="ECO:0000313" key="9">
    <source>
        <dbReference type="Proteomes" id="UP000694904"/>
    </source>
</evidence>
<reference evidence="10" key="3">
    <citation type="submission" date="2025-08" db="UniProtKB">
        <authorList>
            <consortium name="RefSeq"/>
        </authorList>
    </citation>
    <scope>IDENTIFICATION</scope>
    <source>
        <tissue evidence="10">Whole organism</tissue>
    </source>
</reference>
<evidence type="ECO:0000256" key="5">
    <source>
        <dbReference type="ARBA" id="ARBA00023136"/>
    </source>
</evidence>
<reference evidence="9" key="2">
    <citation type="journal article" date="2016" name="G3 (Bethesda)">
        <title>Genome Evolution in Three Species of Cactophilic Drosophila.</title>
        <authorList>
            <person name="Sanchez-Flores A."/>
            <person name="Penazola F."/>
            <person name="Carpinteyro-Ponce J."/>
            <person name="Nazario-Yepiz N."/>
            <person name="Abreu-Goodger C."/>
            <person name="Machado C.A."/>
            <person name="Markow T.A."/>
        </authorList>
    </citation>
    <scope>NUCLEOTIDE SEQUENCE [LARGE SCALE GENOMIC DNA]</scope>
</reference>
<comment type="subcellular location">
    <subcellularLocation>
        <location evidence="1">Cell membrane</location>
        <topology evidence="1">Multi-pass membrane protein</topology>
    </subcellularLocation>
</comment>
<dbReference type="PANTHER" id="PTHR42643">
    <property type="entry name" value="IONOTROPIC RECEPTOR 20A-RELATED"/>
    <property type="match status" value="1"/>
</dbReference>
<dbReference type="GeneID" id="108615017"/>
<dbReference type="SUPFAM" id="SSF53850">
    <property type="entry name" value="Periplasmic binding protein-like II"/>
    <property type="match status" value="1"/>
</dbReference>
<gene>
    <name evidence="10" type="primary">LOC108615017</name>
</gene>
<evidence type="ECO:0000256" key="6">
    <source>
        <dbReference type="ARBA" id="ARBA00023170"/>
    </source>
</evidence>
<keyword evidence="2" id="KW-1003">Cell membrane</keyword>
<reference evidence="9" key="1">
    <citation type="journal article" date="1997" name="Nucleic Acids Res.">
        <title>tRNAscan-SE: a program for improved detection of transfer RNA genes in genomic sequence.</title>
        <authorList>
            <person name="Lowe T.M."/>
            <person name="Eddy S.R."/>
        </authorList>
    </citation>
    <scope>NUCLEOTIDE SEQUENCE [LARGE SCALE GENOMIC DNA]</scope>
</reference>
<evidence type="ECO:0000256" key="7">
    <source>
        <dbReference type="ARBA" id="ARBA00023180"/>
    </source>
</evidence>
<keyword evidence="4 8" id="KW-1133">Transmembrane helix</keyword>
<dbReference type="PANTHER" id="PTHR42643:SF41">
    <property type="entry name" value="IONOTROPIC RECEPTOR 20A-RELATED"/>
    <property type="match status" value="1"/>
</dbReference>
<feature type="transmembrane region" description="Helical" evidence="8">
    <location>
        <begin position="126"/>
        <end position="146"/>
    </location>
</feature>
<feature type="transmembrane region" description="Helical" evidence="8">
    <location>
        <begin position="373"/>
        <end position="394"/>
    </location>
</feature>
<feature type="transmembrane region" description="Helical" evidence="8">
    <location>
        <begin position="158"/>
        <end position="174"/>
    </location>
</feature>
<evidence type="ECO:0000256" key="2">
    <source>
        <dbReference type="ARBA" id="ARBA00022475"/>
    </source>
</evidence>
<feature type="transmembrane region" description="Helical" evidence="8">
    <location>
        <begin position="186"/>
        <end position="204"/>
    </location>
</feature>
<dbReference type="Proteomes" id="UP000694904">
    <property type="component" value="Chromosome 5"/>
</dbReference>
<keyword evidence="7" id="KW-0325">Glycoprotein</keyword>
<protein>
    <submittedName>
        <fullName evidence="10">Uncharacterized protein LOC108615017</fullName>
    </submittedName>
</protein>
<dbReference type="RefSeq" id="XP_017864737.1">
    <property type="nucleotide sequence ID" value="XM_018009248.1"/>
</dbReference>
<evidence type="ECO:0000256" key="1">
    <source>
        <dbReference type="ARBA" id="ARBA00004651"/>
    </source>
</evidence>
<evidence type="ECO:0000313" key="10">
    <source>
        <dbReference type="RefSeq" id="XP_017864737.1"/>
    </source>
</evidence>
<evidence type="ECO:0000256" key="8">
    <source>
        <dbReference type="SAM" id="Phobius"/>
    </source>
</evidence>
<sequence>MQDNIYTPFSSEIPLAFIYTDEVTGETLYCGPYLRSLETFAERFNYKLQLEHVENMTKKSLLLQQIAQGEYNTSVHGVGIRSTLEDPTSSITAYSYPIEVTKYCVMVPLAPELPKWMYMVWPLGKYVWATLFLAIFYVALLLRYVHHGEAATRSYTRNLLHAMGIIMYSPNMNMPVQLYQPPFRMLIFYTLLYTQGFILSNYHISHMTSFDMKPVFVKPIDTWLDLIESRVRIIIPDTLLEELRTLPVVNISSLDAQFEPREFHDFQQLMVNPSREYAYVVTQNAWEFWNRQQSVLIQPYFHMSRVCFGGLFNAFPLQRDAPFADQLDRTMFYIRESGLWDYWEDMAFVFALRANIAKIFLDTYPVEPLNLEFFNTAWIVIIGGLPLCSVVYLLEHLWSRWMDGQSNSCLQGEVQHI</sequence>
<name>A0ABM1PC01_DROAR</name>
<organism evidence="9 10">
    <name type="scientific">Drosophila arizonae</name>
    <name type="common">Fruit fly</name>
    <dbReference type="NCBI Taxonomy" id="7263"/>
    <lineage>
        <taxon>Eukaryota</taxon>
        <taxon>Metazoa</taxon>
        <taxon>Ecdysozoa</taxon>
        <taxon>Arthropoda</taxon>
        <taxon>Hexapoda</taxon>
        <taxon>Insecta</taxon>
        <taxon>Pterygota</taxon>
        <taxon>Neoptera</taxon>
        <taxon>Endopterygota</taxon>
        <taxon>Diptera</taxon>
        <taxon>Brachycera</taxon>
        <taxon>Muscomorpha</taxon>
        <taxon>Ephydroidea</taxon>
        <taxon>Drosophilidae</taxon>
        <taxon>Drosophila</taxon>
    </lineage>
</organism>
<evidence type="ECO:0000256" key="3">
    <source>
        <dbReference type="ARBA" id="ARBA00022692"/>
    </source>
</evidence>